<reference evidence="2" key="1">
    <citation type="submission" date="2023-01" db="EMBL/GenBank/DDBJ databases">
        <title>Oxazolidinone resistance genes in florfenicol resistant enterococci from beef cattle and veal calves at slaughter.</title>
        <authorList>
            <person name="Biggel M."/>
        </authorList>
    </citation>
    <scope>NUCLEOTIDE SEQUENCE</scope>
    <source>
        <strain evidence="2">K204-1</strain>
    </source>
</reference>
<accession>A0AAE9XKR9</accession>
<keyword evidence="1" id="KW-0812">Transmembrane</keyword>
<protein>
    <submittedName>
        <fullName evidence="2">Uncharacterized protein</fullName>
    </submittedName>
</protein>
<keyword evidence="1" id="KW-1133">Transmembrane helix</keyword>
<dbReference type="RefSeq" id="WP_248853392.1">
    <property type="nucleotide sequence ID" value="NZ_CP097053.1"/>
</dbReference>
<feature type="transmembrane region" description="Helical" evidence="1">
    <location>
        <begin position="28"/>
        <end position="47"/>
    </location>
</feature>
<dbReference type="EMBL" id="CP116507">
    <property type="protein sequence ID" value="WCG22435.1"/>
    <property type="molecule type" value="Genomic_DNA"/>
</dbReference>
<evidence type="ECO:0000313" key="3">
    <source>
        <dbReference type="Proteomes" id="UP001179600"/>
    </source>
</evidence>
<dbReference type="AlphaFoldDB" id="A0AAE9XKR9"/>
<organism evidence="2 3">
    <name type="scientific">Vagococcus lutrae</name>
    <dbReference type="NCBI Taxonomy" id="81947"/>
    <lineage>
        <taxon>Bacteria</taxon>
        <taxon>Bacillati</taxon>
        <taxon>Bacillota</taxon>
        <taxon>Bacilli</taxon>
        <taxon>Lactobacillales</taxon>
        <taxon>Enterococcaceae</taxon>
        <taxon>Vagococcus</taxon>
    </lineage>
</organism>
<sequence>MEEEKQQKKFGIEQLEHQLSRLTKTHKLMILSGLTLVVLLLISVLTLPKINHRIREKQIASVVANSFYNGDEIKRVPQDGLATLIQEKNEVTVLIYDPASPFVSELESVLTDPDQLKLFPTVLYVYPIFYDKKEVKKDYQLQADITLIQYTNHKETKRVKFKDKTEIEMYFVDYLESLTNRP</sequence>
<keyword evidence="1" id="KW-0472">Membrane</keyword>
<gene>
    <name evidence="2" type="ORF">PML95_08545</name>
</gene>
<name>A0AAE9XKR9_9ENTE</name>
<evidence type="ECO:0000313" key="2">
    <source>
        <dbReference type="EMBL" id="WCG22435.1"/>
    </source>
</evidence>
<evidence type="ECO:0000256" key="1">
    <source>
        <dbReference type="SAM" id="Phobius"/>
    </source>
</evidence>
<dbReference type="Proteomes" id="UP001179600">
    <property type="component" value="Chromosome"/>
</dbReference>
<proteinExistence type="predicted"/>